<proteinExistence type="predicted"/>
<accession>A0ABN1K1B9</accession>
<evidence type="ECO:0000256" key="1">
    <source>
        <dbReference type="SAM" id="Phobius"/>
    </source>
</evidence>
<keyword evidence="2" id="KW-0732">Signal</keyword>
<dbReference type="RefSeq" id="WP_141287449.1">
    <property type="nucleotide sequence ID" value="NZ_BAAAEW010000014.1"/>
</dbReference>
<keyword evidence="1" id="KW-1133">Transmembrane helix</keyword>
<keyword evidence="4" id="KW-1185">Reference proteome</keyword>
<keyword evidence="1" id="KW-0812">Transmembrane</keyword>
<evidence type="ECO:0000256" key="2">
    <source>
        <dbReference type="SAM" id="SignalP"/>
    </source>
</evidence>
<gene>
    <name evidence="3" type="ORF">GCM10009107_25140</name>
</gene>
<evidence type="ECO:0000313" key="4">
    <source>
        <dbReference type="Proteomes" id="UP001500279"/>
    </source>
</evidence>
<dbReference type="EMBL" id="BAAAEW010000014">
    <property type="protein sequence ID" value="GAA0751901.1"/>
    <property type="molecule type" value="Genomic_DNA"/>
</dbReference>
<feature type="signal peptide" evidence="2">
    <location>
        <begin position="1"/>
        <end position="20"/>
    </location>
</feature>
<protein>
    <submittedName>
        <fullName evidence="3">Uncharacterized protein</fullName>
    </submittedName>
</protein>
<comment type="caution">
    <text evidence="3">The sequence shown here is derived from an EMBL/GenBank/DDBJ whole genome shotgun (WGS) entry which is preliminary data.</text>
</comment>
<sequence length="73" mass="7521">MLLPSPFCRALNLGASLALAALPLAASAHPGHTGGHHGIEAAFVAATLVLYGANVLLRRKLRARQASAPRSAR</sequence>
<dbReference type="Proteomes" id="UP001500279">
    <property type="component" value="Unassembled WGS sequence"/>
</dbReference>
<name>A0ABN1K1B9_9BURK</name>
<organism evidence="3 4">
    <name type="scientific">Ideonella azotifigens</name>
    <dbReference type="NCBI Taxonomy" id="513160"/>
    <lineage>
        <taxon>Bacteria</taxon>
        <taxon>Pseudomonadati</taxon>
        <taxon>Pseudomonadota</taxon>
        <taxon>Betaproteobacteria</taxon>
        <taxon>Burkholderiales</taxon>
        <taxon>Sphaerotilaceae</taxon>
        <taxon>Ideonella</taxon>
    </lineage>
</organism>
<keyword evidence="1" id="KW-0472">Membrane</keyword>
<feature type="transmembrane region" description="Helical" evidence="1">
    <location>
        <begin position="38"/>
        <end position="57"/>
    </location>
</feature>
<reference evidence="3 4" key="1">
    <citation type="journal article" date="2019" name="Int. J. Syst. Evol. Microbiol.">
        <title>The Global Catalogue of Microorganisms (GCM) 10K type strain sequencing project: providing services to taxonomists for standard genome sequencing and annotation.</title>
        <authorList>
            <consortium name="The Broad Institute Genomics Platform"/>
            <consortium name="The Broad Institute Genome Sequencing Center for Infectious Disease"/>
            <person name="Wu L."/>
            <person name="Ma J."/>
        </authorList>
    </citation>
    <scope>NUCLEOTIDE SEQUENCE [LARGE SCALE GENOMIC DNA]</scope>
    <source>
        <strain evidence="3 4">JCM 15503</strain>
    </source>
</reference>
<evidence type="ECO:0000313" key="3">
    <source>
        <dbReference type="EMBL" id="GAA0751901.1"/>
    </source>
</evidence>
<feature type="chain" id="PRO_5046333143" evidence="2">
    <location>
        <begin position="21"/>
        <end position="73"/>
    </location>
</feature>